<evidence type="ECO:0000313" key="2">
    <source>
        <dbReference type="Proteomes" id="UP000001302"/>
    </source>
</evidence>
<reference evidence="2" key="1">
    <citation type="submission" date="2010-08" db="EMBL/GenBank/DDBJ databases">
        <title>Genome sequence of Parvularcula bermudensis HTCC2503.</title>
        <authorList>
            <person name="Kang D.-M."/>
            <person name="Oh H.-M."/>
            <person name="Cho J.-C."/>
        </authorList>
    </citation>
    <scope>NUCLEOTIDE SEQUENCE [LARGE SCALE GENOMIC DNA]</scope>
    <source>
        <strain evidence="2">ATCC BAA-594 / HTCC2503 / KCTC 12087</strain>
    </source>
</reference>
<sequence length="28" mass="3280">MGVCCLLVTFADLFAKDRHIFRITAFQY</sequence>
<name>E0TCZ6_PARBH</name>
<evidence type="ECO:0000313" key="1">
    <source>
        <dbReference type="EMBL" id="ADM08655.1"/>
    </source>
</evidence>
<dbReference type="EMBL" id="CP002156">
    <property type="protein sequence ID" value="ADM08655.1"/>
    <property type="molecule type" value="Genomic_DNA"/>
</dbReference>
<dbReference type="AlphaFoldDB" id="E0TCZ6"/>
<protein>
    <submittedName>
        <fullName evidence="1">RNA polymerase sigma factor</fullName>
    </submittedName>
</protein>
<dbReference type="KEGG" id="pbr:PB2503_02892"/>
<proteinExistence type="predicted"/>
<dbReference type="STRING" id="314260.PB2503_02892"/>
<reference evidence="1 2" key="2">
    <citation type="journal article" date="2011" name="J. Bacteriol.">
        <title>Complete genome sequence of strain HTCC2503T of Parvularcula bermudensis, the type species of the order "Parvularculales" in the class Alphaproteobacteria.</title>
        <authorList>
            <person name="Oh H.M."/>
            <person name="Kang I."/>
            <person name="Vergin K.L."/>
            <person name="Kang D."/>
            <person name="Rhee K.H."/>
            <person name="Giovannoni S.J."/>
            <person name="Cho J.C."/>
        </authorList>
    </citation>
    <scope>NUCLEOTIDE SEQUENCE [LARGE SCALE GENOMIC DNA]</scope>
    <source>
        <strain evidence="2">ATCC BAA-594 / HTCC2503 / KCTC 12087</strain>
    </source>
</reference>
<dbReference type="Proteomes" id="UP000001302">
    <property type="component" value="Chromosome"/>
</dbReference>
<accession>E0TCZ6</accession>
<organism evidence="1 2">
    <name type="scientific">Parvularcula bermudensis (strain ATCC BAA-594 / HTCC2503 / KCTC 12087)</name>
    <dbReference type="NCBI Taxonomy" id="314260"/>
    <lineage>
        <taxon>Bacteria</taxon>
        <taxon>Pseudomonadati</taxon>
        <taxon>Pseudomonadota</taxon>
        <taxon>Alphaproteobacteria</taxon>
        <taxon>Parvularculales</taxon>
        <taxon>Parvularculaceae</taxon>
        <taxon>Parvularcula</taxon>
    </lineage>
</organism>
<gene>
    <name evidence="1" type="ordered locus">PB2503_02892</name>
</gene>
<dbReference type="HOGENOM" id="CLU_3412749_0_0_5"/>
<keyword evidence="2" id="KW-1185">Reference proteome</keyword>